<dbReference type="Proteomes" id="UP000045541">
    <property type="component" value="Unassembled WGS sequence"/>
</dbReference>
<dbReference type="InterPro" id="IPR015424">
    <property type="entry name" value="PyrdxlP-dep_Trfase"/>
</dbReference>
<accession>A0A064C3S5</accession>
<reference evidence="8 11" key="2">
    <citation type="submission" date="2015-03" db="EMBL/GenBank/DDBJ databases">
        <authorList>
            <consortium name="Pathogen Informatics"/>
            <person name="Murphy D."/>
        </authorList>
    </citation>
    <scope>NUCLEOTIDE SEQUENCE [LARGE SCALE GENOMIC DNA]</scope>
    <source>
        <strain evidence="8 11">0310</strain>
    </source>
</reference>
<reference evidence="9 12" key="1">
    <citation type="submission" date="2015-03" db="EMBL/GenBank/DDBJ databases">
        <authorList>
            <person name="Murphy D."/>
        </authorList>
    </citation>
    <scope>NUCLEOTIDE SEQUENCE [LARGE SCALE GENOMIC DNA]</scope>
    <source>
        <strain evidence="9 12">SMRU1708</strain>
    </source>
</reference>
<evidence type="ECO:0000256" key="1">
    <source>
        <dbReference type="ARBA" id="ARBA00005384"/>
    </source>
</evidence>
<proteinExistence type="inferred from homology"/>
<dbReference type="Gene3D" id="3.40.640.10">
    <property type="entry name" value="Type I PLP-dependent aspartate aminotransferase-like (Major domain)"/>
    <property type="match status" value="1"/>
</dbReference>
<keyword evidence="4" id="KW-0805">Transcription regulation</keyword>
<dbReference type="InterPro" id="IPR000524">
    <property type="entry name" value="Tscrpt_reg_HTH_GntR"/>
</dbReference>
<comment type="similarity">
    <text evidence="1">In the C-terminal section; belongs to the class-I pyridoxal-phosphate-dependent aminotransferase family.</text>
</comment>
<dbReference type="Gene3D" id="1.10.10.10">
    <property type="entry name" value="Winged helix-like DNA-binding domain superfamily/Winged helix DNA-binding domain"/>
    <property type="match status" value="1"/>
</dbReference>
<dbReference type="GO" id="GO:0003677">
    <property type="term" value="F:DNA binding"/>
    <property type="evidence" value="ECO:0007669"/>
    <property type="project" value="UniProtKB-KW"/>
</dbReference>
<dbReference type="InterPro" id="IPR036388">
    <property type="entry name" value="WH-like_DNA-bd_sf"/>
</dbReference>
<evidence type="ECO:0000313" key="10">
    <source>
        <dbReference type="EMBL" id="TVW27485.1"/>
    </source>
</evidence>
<evidence type="ECO:0000256" key="6">
    <source>
        <dbReference type="ARBA" id="ARBA00023163"/>
    </source>
</evidence>
<dbReference type="CDD" id="cd00609">
    <property type="entry name" value="AAT_like"/>
    <property type="match status" value="1"/>
</dbReference>
<evidence type="ECO:0000256" key="5">
    <source>
        <dbReference type="ARBA" id="ARBA00023125"/>
    </source>
</evidence>
<dbReference type="CDD" id="cd07377">
    <property type="entry name" value="WHTH_GntR"/>
    <property type="match status" value="1"/>
</dbReference>
<sequence length="423" mass="49283">MKKQSKYKEVVSYLKNGIESGRFPTGSRLPSIRQLSLDFHCSKDTIQRALLELRHEQYLYAKPQSGYYVLEQGQHQDLEIEVTDEHASAYDDFRLCVNETLIGRENYLFNYYDNQEGLEDLRQSIHKLLFDQALYCKTNQLVLTSGTQQALFILSQISFPSQAKEILVEQPTYHRMNRLLIAQGLDYQTIERGIDGIDLEELEGHFKTGKIKFFYTIPRFHYPLGHSYSEQDKRSILNLAAKYDVYIVEDDYLGDLDSKKGQTFHYLDTEEHVIYIKSFSTSLFPALRITALILPNAIKEAFVAYKNILDYDSNLIMQKALSLYIDSQLFEKNRLARLTNHESYQKQIEERITKTPCPLPHYPLHDGLLLDLRQYPKIASLKHSQLGLDFFEEAYLSTCPYQFAKVSLDNLENVLNYLKAELE</sequence>
<dbReference type="GO" id="GO:0003700">
    <property type="term" value="F:DNA-binding transcription factor activity"/>
    <property type="evidence" value="ECO:0007669"/>
    <property type="project" value="InterPro"/>
</dbReference>
<dbReference type="PANTHER" id="PTHR46577:SF1">
    <property type="entry name" value="HTH-TYPE TRANSCRIPTIONAL REGULATORY PROTEIN GABR"/>
    <property type="match status" value="1"/>
</dbReference>
<keyword evidence="3" id="KW-0663">Pyridoxal phosphate</keyword>
<dbReference type="RefSeq" id="WP_016397859.1">
    <property type="nucleotide sequence ID" value="NZ_CFNW01000010.1"/>
</dbReference>
<dbReference type="AlphaFoldDB" id="A0A064C3S5"/>
<reference evidence="10 13" key="3">
    <citation type="submission" date="2019-07" db="EMBL/GenBank/DDBJ databases">
        <authorList>
            <person name="Mohale T."/>
        </authorList>
    </citation>
    <scope>NUCLEOTIDE SEQUENCE [LARGE SCALE GENOMIC DNA]</scope>
    <source>
        <strain evidence="10 13">NTPn 189</strain>
    </source>
</reference>
<dbReference type="FunFam" id="3.40.640.10:FF:000114">
    <property type="entry name" value="Transcriptional regulator, GntR family"/>
    <property type="match status" value="1"/>
</dbReference>
<dbReference type="PROSITE" id="PS50949">
    <property type="entry name" value="HTH_GNTR"/>
    <property type="match status" value="1"/>
</dbReference>
<dbReference type="InterPro" id="IPR036390">
    <property type="entry name" value="WH_DNA-bd_sf"/>
</dbReference>
<dbReference type="SUPFAM" id="SSF46785">
    <property type="entry name" value="Winged helix' DNA-binding domain"/>
    <property type="match status" value="1"/>
</dbReference>
<evidence type="ECO:0000259" key="7">
    <source>
        <dbReference type="PROSITE" id="PS50949"/>
    </source>
</evidence>
<dbReference type="GO" id="GO:0030170">
    <property type="term" value="F:pyridoxal phosphate binding"/>
    <property type="evidence" value="ECO:0007669"/>
    <property type="project" value="InterPro"/>
</dbReference>
<dbReference type="Proteomes" id="UP000046095">
    <property type="component" value="Unassembled WGS sequence"/>
</dbReference>
<dbReference type="InterPro" id="IPR015421">
    <property type="entry name" value="PyrdxlP-dep_Trfase_major"/>
</dbReference>
<feature type="domain" description="HTH gntR-type" evidence="7">
    <location>
        <begin position="4"/>
        <end position="72"/>
    </location>
</feature>
<dbReference type="PATRIC" id="fig|1313.5270.peg.576"/>
<evidence type="ECO:0000313" key="8">
    <source>
        <dbReference type="EMBL" id="CKJ02717.1"/>
    </source>
</evidence>
<dbReference type="EMBL" id="VMVH01000043">
    <property type="protein sequence ID" value="TVW27485.1"/>
    <property type="molecule type" value="Genomic_DNA"/>
</dbReference>
<evidence type="ECO:0000256" key="4">
    <source>
        <dbReference type="ARBA" id="ARBA00023015"/>
    </source>
</evidence>
<evidence type="ECO:0000256" key="2">
    <source>
        <dbReference type="ARBA" id="ARBA00022576"/>
    </source>
</evidence>
<dbReference type="EMBL" id="CMWB01000008">
    <property type="protein sequence ID" value="CKJ02717.1"/>
    <property type="molecule type" value="Genomic_DNA"/>
</dbReference>
<evidence type="ECO:0000313" key="13">
    <source>
        <dbReference type="Proteomes" id="UP000318940"/>
    </source>
</evidence>
<dbReference type="SUPFAM" id="SSF53383">
    <property type="entry name" value="PLP-dependent transferases"/>
    <property type="match status" value="1"/>
</dbReference>
<evidence type="ECO:0000313" key="9">
    <source>
        <dbReference type="EMBL" id="COR35267.1"/>
    </source>
</evidence>
<keyword evidence="2 10" id="KW-0032">Aminotransferase</keyword>
<evidence type="ECO:0000256" key="3">
    <source>
        <dbReference type="ARBA" id="ARBA00022898"/>
    </source>
</evidence>
<organism evidence="8 11">
    <name type="scientific">Streptococcus pneumoniae</name>
    <dbReference type="NCBI Taxonomy" id="1313"/>
    <lineage>
        <taxon>Bacteria</taxon>
        <taxon>Bacillati</taxon>
        <taxon>Bacillota</taxon>
        <taxon>Bacilli</taxon>
        <taxon>Lactobacillales</taxon>
        <taxon>Streptococcaceae</taxon>
        <taxon>Streptococcus</taxon>
    </lineage>
</organism>
<dbReference type="EMBL" id="CRVC01000003">
    <property type="protein sequence ID" value="COR35267.1"/>
    <property type="molecule type" value="Genomic_DNA"/>
</dbReference>
<dbReference type="GO" id="GO:0008483">
    <property type="term" value="F:transaminase activity"/>
    <property type="evidence" value="ECO:0007669"/>
    <property type="project" value="UniProtKB-KW"/>
</dbReference>
<name>A0A064C3S5_STREE</name>
<keyword evidence="6" id="KW-0804">Transcription</keyword>
<dbReference type="Proteomes" id="UP000318940">
    <property type="component" value="Unassembled WGS sequence"/>
</dbReference>
<dbReference type="InterPro" id="IPR004839">
    <property type="entry name" value="Aminotransferase_I/II_large"/>
</dbReference>
<keyword evidence="5" id="KW-0238">DNA-binding</keyword>
<dbReference type="PANTHER" id="PTHR46577">
    <property type="entry name" value="HTH-TYPE TRANSCRIPTIONAL REGULATORY PROTEIN GABR"/>
    <property type="match status" value="1"/>
</dbReference>
<dbReference type="Pfam" id="PF00155">
    <property type="entry name" value="Aminotran_1_2"/>
    <property type="match status" value="1"/>
</dbReference>
<keyword evidence="10" id="KW-0808">Transferase</keyword>
<dbReference type="InterPro" id="IPR051446">
    <property type="entry name" value="HTH_trans_reg/aminotransferase"/>
</dbReference>
<dbReference type="Pfam" id="PF00392">
    <property type="entry name" value="GntR"/>
    <property type="match status" value="1"/>
</dbReference>
<protein>
    <submittedName>
        <fullName evidence="10">PLP-dependent aminotransferase family protein</fullName>
    </submittedName>
    <submittedName>
        <fullName evidence="8">Transcriptional regulator</fullName>
    </submittedName>
</protein>
<evidence type="ECO:0000313" key="12">
    <source>
        <dbReference type="Proteomes" id="UP000046095"/>
    </source>
</evidence>
<evidence type="ECO:0000313" key="11">
    <source>
        <dbReference type="Proteomes" id="UP000045541"/>
    </source>
</evidence>
<gene>
    <name evidence="8" type="primary">yjiR</name>
    <name evidence="10" type="ORF">AZK02_04250</name>
    <name evidence="9" type="ORF">ERS021218_00386</name>
    <name evidence="8" type="ORF">ERS096071_00711</name>
</gene>
<dbReference type="SMART" id="SM00345">
    <property type="entry name" value="HTH_GNTR"/>
    <property type="match status" value="1"/>
</dbReference>